<proteinExistence type="predicted"/>
<evidence type="ECO:0000256" key="1">
    <source>
        <dbReference type="SAM" id="Coils"/>
    </source>
</evidence>
<protein>
    <submittedName>
        <fullName evidence="3">Uncharacterized protein</fullName>
    </submittedName>
</protein>
<evidence type="ECO:0000313" key="4">
    <source>
        <dbReference type="Proteomes" id="UP001586593"/>
    </source>
</evidence>
<dbReference type="EMBL" id="JAZHXJ010000199">
    <property type="protein sequence ID" value="KAL1869202.1"/>
    <property type="molecule type" value="Genomic_DNA"/>
</dbReference>
<organism evidence="3 4">
    <name type="scientific">Phialemonium thermophilum</name>
    <dbReference type="NCBI Taxonomy" id="223376"/>
    <lineage>
        <taxon>Eukaryota</taxon>
        <taxon>Fungi</taxon>
        <taxon>Dikarya</taxon>
        <taxon>Ascomycota</taxon>
        <taxon>Pezizomycotina</taxon>
        <taxon>Sordariomycetes</taxon>
        <taxon>Sordariomycetidae</taxon>
        <taxon>Cephalothecales</taxon>
        <taxon>Cephalothecaceae</taxon>
        <taxon>Phialemonium</taxon>
    </lineage>
</organism>
<feature type="coiled-coil region" evidence="1">
    <location>
        <begin position="528"/>
        <end position="562"/>
    </location>
</feature>
<accession>A0ABR3X0I0</accession>
<keyword evidence="4" id="KW-1185">Reference proteome</keyword>
<dbReference type="Proteomes" id="UP001586593">
    <property type="component" value="Unassembled WGS sequence"/>
</dbReference>
<keyword evidence="1" id="KW-0175">Coiled coil</keyword>
<sequence>MNCDKFVEILRTYGIPFDLESVRAAFDAGESGLREWAEQHLTPDTLLSRDELVQFSALEKSGKAAQLASAADLANVLSFSDQELRDAIQQLRRSTEAIYKQTETLKQQQDALNRLVQSQAKAIERRSALERRHVEKGELDRKALTAAVKSQVQSIDLRISELIEQDKAKQNHVNETINGMLASDDKLLASLQKLGWELDMEDPEEKENVGKLRDLCARLIKCTVETVRTRLDRVYMEALELASKGSSSNEQASAEDVSAVQEELESLYAEILPVAQMSVEQQYLSPALQAFSAKNGKGPSRSARAVEYISECLDYLLDRVESMAARMEEFHMHRLATQQLIAIAKAELAAQIGPASKTERRPTSSSSPTRRRKSSSHGKDVSPIRGGLAARPRRRSSGTGAEESPLNQLFRRLALSVPADNAVSSQSVPVTPAPAKGSGSDFATIGTTSDIAPQQQQHHQIAALAAALADRTNKVADVARNAQESFETTAAAHLRETGLALQIVRDSLLAESAFGRIQLADPEVEASVNVLDQEVDKVRGSVEKAETEIVRAKNRKWTKRDEIIRRWADA</sequence>
<comment type="caution">
    <text evidence="3">The sequence shown here is derived from an EMBL/GenBank/DDBJ whole genome shotgun (WGS) entry which is preliminary data.</text>
</comment>
<name>A0ABR3X0I0_9PEZI</name>
<evidence type="ECO:0000256" key="2">
    <source>
        <dbReference type="SAM" id="MobiDB-lite"/>
    </source>
</evidence>
<gene>
    <name evidence="3" type="ORF">VTK73DRAFT_3203</name>
</gene>
<feature type="region of interest" description="Disordered" evidence="2">
    <location>
        <begin position="352"/>
        <end position="405"/>
    </location>
</feature>
<evidence type="ECO:0000313" key="3">
    <source>
        <dbReference type="EMBL" id="KAL1869202.1"/>
    </source>
</evidence>
<reference evidence="3 4" key="1">
    <citation type="journal article" date="2024" name="Commun. Biol.">
        <title>Comparative genomic analysis of thermophilic fungi reveals convergent evolutionary adaptations and gene losses.</title>
        <authorList>
            <person name="Steindorff A.S."/>
            <person name="Aguilar-Pontes M.V."/>
            <person name="Robinson A.J."/>
            <person name="Andreopoulos B."/>
            <person name="LaButti K."/>
            <person name="Kuo A."/>
            <person name="Mondo S."/>
            <person name="Riley R."/>
            <person name="Otillar R."/>
            <person name="Haridas S."/>
            <person name="Lipzen A."/>
            <person name="Grimwood J."/>
            <person name="Schmutz J."/>
            <person name="Clum A."/>
            <person name="Reid I.D."/>
            <person name="Moisan M.C."/>
            <person name="Butler G."/>
            <person name="Nguyen T.T.M."/>
            <person name="Dewar K."/>
            <person name="Conant G."/>
            <person name="Drula E."/>
            <person name="Henrissat B."/>
            <person name="Hansel C."/>
            <person name="Singer S."/>
            <person name="Hutchinson M.I."/>
            <person name="de Vries R.P."/>
            <person name="Natvig D.O."/>
            <person name="Powell A.J."/>
            <person name="Tsang A."/>
            <person name="Grigoriev I.V."/>
        </authorList>
    </citation>
    <scope>NUCLEOTIDE SEQUENCE [LARGE SCALE GENOMIC DNA]</scope>
    <source>
        <strain evidence="3 4">ATCC 24622</strain>
    </source>
</reference>